<dbReference type="Pfam" id="PF13855">
    <property type="entry name" value="LRR_8"/>
    <property type="match status" value="1"/>
</dbReference>
<reference evidence="4 5" key="1">
    <citation type="submission" date="2024-01" db="EMBL/GenBank/DDBJ databases">
        <authorList>
            <person name="Allen C."/>
            <person name="Tagirdzhanova G."/>
        </authorList>
    </citation>
    <scope>NUCLEOTIDE SEQUENCE [LARGE SCALE GENOMIC DNA]</scope>
    <source>
        <strain evidence="4 5">CBS 119000</strain>
    </source>
</reference>
<keyword evidence="5" id="KW-1185">Reference proteome</keyword>
<feature type="compositionally biased region" description="Low complexity" evidence="3">
    <location>
        <begin position="935"/>
        <end position="951"/>
    </location>
</feature>
<feature type="region of interest" description="Disordered" evidence="3">
    <location>
        <begin position="404"/>
        <end position="487"/>
    </location>
</feature>
<dbReference type="SMART" id="SM00365">
    <property type="entry name" value="LRR_SD22"/>
    <property type="match status" value="4"/>
</dbReference>
<protein>
    <submittedName>
        <fullName evidence="4">Protein nud1</fullName>
    </submittedName>
</protein>
<feature type="region of interest" description="Disordered" evidence="3">
    <location>
        <begin position="1812"/>
        <end position="1838"/>
    </location>
</feature>
<feature type="compositionally biased region" description="Basic and acidic residues" evidence="3">
    <location>
        <begin position="189"/>
        <end position="201"/>
    </location>
</feature>
<dbReference type="EMBL" id="CAWUON010000094">
    <property type="protein sequence ID" value="CAK7272691.1"/>
    <property type="molecule type" value="Genomic_DNA"/>
</dbReference>
<feature type="compositionally biased region" description="Polar residues" evidence="3">
    <location>
        <begin position="1221"/>
        <end position="1230"/>
    </location>
</feature>
<feature type="region of interest" description="Disordered" evidence="3">
    <location>
        <begin position="1156"/>
        <end position="1188"/>
    </location>
</feature>
<evidence type="ECO:0000313" key="4">
    <source>
        <dbReference type="EMBL" id="CAK7272691.1"/>
    </source>
</evidence>
<feature type="region of interest" description="Disordered" evidence="3">
    <location>
        <begin position="142"/>
        <end position="300"/>
    </location>
</feature>
<organism evidence="4 5">
    <name type="scientific">Sporothrix epigloea</name>
    <dbReference type="NCBI Taxonomy" id="1892477"/>
    <lineage>
        <taxon>Eukaryota</taxon>
        <taxon>Fungi</taxon>
        <taxon>Dikarya</taxon>
        <taxon>Ascomycota</taxon>
        <taxon>Pezizomycotina</taxon>
        <taxon>Sordariomycetes</taxon>
        <taxon>Sordariomycetidae</taxon>
        <taxon>Ophiostomatales</taxon>
        <taxon>Ophiostomataceae</taxon>
        <taxon>Sporothrix</taxon>
    </lineage>
</organism>
<dbReference type="SMART" id="SM00369">
    <property type="entry name" value="LRR_TYP"/>
    <property type="match status" value="6"/>
</dbReference>
<feature type="compositionally biased region" description="Polar residues" evidence="3">
    <location>
        <begin position="700"/>
        <end position="711"/>
    </location>
</feature>
<feature type="region of interest" description="Disordered" evidence="3">
    <location>
        <begin position="1724"/>
        <end position="1744"/>
    </location>
</feature>
<evidence type="ECO:0000256" key="3">
    <source>
        <dbReference type="SAM" id="MobiDB-lite"/>
    </source>
</evidence>
<feature type="region of interest" description="Disordered" evidence="3">
    <location>
        <begin position="607"/>
        <end position="632"/>
    </location>
</feature>
<dbReference type="PROSITE" id="PS51450">
    <property type="entry name" value="LRR"/>
    <property type="match status" value="1"/>
</dbReference>
<feature type="compositionally biased region" description="Polar residues" evidence="3">
    <location>
        <begin position="252"/>
        <end position="264"/>
    </location>
</feature>
<feature type="compositionally biased region" description="Polar residues" evidence="3">
    <location>
        <begin position="458"/>
        <end position="475"/>
    </location>
</feature>
<proteinExistence type="predicted"/>
<feature type="compositionally biased region" description="Basic and acidic residues" evidence="3">
    <location>
        <begin position="442"/>
        <end position="453"/>
    </location>
</feature>
<gene>
    <name evidence="4" type="primary">NUD1</name>
    <name evidence="4" type="ORF">SEPCBS119000_005257</name>
</gene>
<evidence type="ECO:0000256" key="1">
    <source>
        <dbReference type="ARBA" id="ARBA00022614"/>
    </source>
</evidence>
<dbReference type="InterPro" id="IPR003591">
    <property type="entry name" value="Leu-rich_rpt_typical-subtyp"/>
</dbReference>
<dbReference type="PANTHER" id="PTHR47566">
    <property type="match status" value="1"/>
</dbReference>
<dbReference type="PANTHER" id="PTHR47566:SF1">
    <property type="entry name" value="PROTEIN NUD1"/>
    <property type="match status" value="1"/>
</dbReference>
<feature type="compositionally biased region" description="Acidic residues" evidence="3">
    <location>
        <begin position="158"/>
        <end position="171"/>
    </location>
</feature>
<sequence length="1838" mass="201209">MTSAWLDSLSEDWVSQAGSEPLQSPTHSTRSKGKVNTVAPALKDGSVRIFGSVRNNLENSPSNSVLSEKSANELNMFGSRRRSLSLTSLGSVVHNTLARLNSTSPAKDGTPEWRRRLVQGDFAYGEQRDLFTSAKVGLESMFKPPVSISPDGTSATPDADDYEEDEEDDDVFSPRYDNPARSKPVAQSHSKDVSTNEHYEEYEPLQGEGTVQDMTMPSSPPIHAAHYEGRPPYYNNNSTMSRLSEPYRGQDLRTSQEYSVSMPQDPSEKLIADGEDDGNVRQRSRSASNGSEGSHMHYPTGVSRAVSGQSVLRNESFSAILISPEKDKAGNGAVFGALELPSGELKRRLENLRWNQMMLADDAGKETDRRVTSIGSKSLNVDNTEEYDRNGGFINFRRGGRSADGSFRDRMLSPPIANDTSEMLPEESLQASTPKHFASVRTEADTADSRYKTEMLSPVNSGPKKQSSLARQRQQPGLGGSPLKLFGPYDTFTNQTLMRRISQYEDQMSNGSRQSGNRSTSLDVGSLHSETAQKFISHMQKSDSSRQKSRQSSAQFGDGELDEFTFGDDTHLSRHLQQKSESRVTPVVTAAPSAAKVPVLATPRRVAELGSEGKRPCTSPSKDSTPKRRRTLHESDIAFVAEGSKVSRLPNAHLESVHASHTTMQSIISRKRRDARSGDEFQCADPKVLASRDILRLRTPTPNQRSFASQSEDSRASHGSSVCGPKCNNISRGSSAAWSDSAVANSLMPATGPVSGGDRKPSIRTEDFLNEAHKIMNALRSQGAVARGGLASLEESDLETSTANGQFEQYEDSFQESTKEPFSRPPSREGGPVPRVARMQEDPELVARLKKYAERSDLEDIVTTTTRSMGLAQSSIRAEREAVHAVNGLLQSRTLLSEEYEISDPPNIRISTNPERQDQQFGEVDENPTKASQRSVSSGPSSVGSIPTGSSRGSDTKKTIAPQTVSHLIPDQVGNMILDRDRNIWIKRRNGSGASAQHTQSIPSAMRAPSSHSILLSEGSEEDPFADIPDLSVDATMELYNLKPAVASPIKTTDTPGPTLFSKSGPMNDTIDASNNISNNISNADVSESVVEHEISIDQGRLTRSSSPTRKRHLAISFSSPVASIIQDFVVEDSSDCRPRDMAVVDHAAAASIGRGRRSVSVKFSSTPRSANGGIGDKRNLNGASIRSRSASRCSSRVLSVRGHEFVPRSVSRIDEREESNASQSCSDTAAHNQQLSLIGDRSELTQNYMTGVGDEISELIPHRSVNVSLLVTTPGPSLRADDEQLMAQCVGMLSLSPMSEFTIHQERSLAMEASYVLGGRHLVTGDNSKTVMAQSLHELVSRLTEVEPFEPYWEDMEELDVQGKNLETLHKLDEFCPQLVSLDVTGNSLRNLSGVPASVRQLRIVGNRLSELTSWTNLANLQYLDISNNDVKTLSGLKSLVHLRGLRADNCGLESLDGLRDHDALQTLRARDNQITSVDFEGTRLRKLVDLDLENNQITAATNMDQLTSLVTLNLRRNRLTHFAADNRNGLPHVRTLDLSDNQLTALDVRGLPALRVLFADRNRLARIRGFSKTPRLDSVSIREQQLEATERLDISCLYHAYEVRKLFLSGNLLDSFDPPVEFLNLQLLELANCGLTSLPATLGRRVPNLRTVNLNFNALTDLRSLGGIARLKKLLAAGNRLARAYATIETLAAFAHLAEVDLRNNPVTQGFYPSAQISMSISRSTPKDAPPVSSPGPFTLPRADVEQDRAYSSRLDLATGMRRRVYSQVLGDACTALKQFDGLPVNRALGDVRDAVWQALNAKGIVSEKARTSDGTRADKMEGQSESHWGAEDSFA</sequence>
<feature type="region of interest" description="Disordered" evidence="3">
    <location>
        <begin position="699"/>
        <end position="725"/>
    </location>
</feature>
<keyword evidence="1" id="KW-0433">Leucine-rich repeat</keyword>
<feature type="region of interest" description="Disordered" evidence="3">
    <location>
        <begin position="537"/>
        <end position="566"/>
    </location>
</feature>
<feature type="region of interest" description="Disordered" evidence="3">
    <location>
        <begin position="657"/>
        <end position="681"/>
    </location>
</feature>
<accession>A0ABP0DWL6</accession>
<feature type="region of interest" description="Disordered" evidence="3">
    <location>
        <begin position="905"/>
        <end position="961"/>
    </location>
</feature>
<dbReference type="SUPFAM" id="SSF52058">
    <property type="entry name" value="L domain-like"/>
    <property type="match status" value="1"/>
</dbReference>
<feature type="region of interest" description="Disordered" evidence="3">
    <location>
        <begin position="1210"/>
        <end position="1230"/>
    </location>
</feature>
<dbReference type="Gene3D" id="3.80.10.10">
    <property type="entry name" value="Ribonuclease Inhibitor"/>
    <property type="match status" value="2"/>
</dbReference>
<feature type="compositionally biased region" description="Polar residues" evidence="3">
    <location>
        <begin position="16"/>
        <end position="28"/>
    </location>
</feature>
<name>A0ABP0DWL6_9PEZI</name>
<evidence type="ECO:0000313" key="5">
    <source>
        <dbReference type="Proteomes" id="UP001642502"/>
    </source>
</evidence>
<dbReference type="Proteomes" id="UP001642502">
    <property type="component" value="Unassembled WGS sequence"/>
</dbReference>
<dbReference type="InterPro" id="IPR052574">
    <property type="entry name" value="CDIRP"/>
</dbReference>
<feature type="region of interest" description="Disordered" evidence="3">
    <location>
        <begin position="16"/>
        <end position="37"/>
    </location>
</feature>
<dbReference type="InterPro" id="IPR032675">
    <property type="entry name" value="LRR_dom_sf"/>
</dbReference>
<feature type="region of interest" description="Disordered" evidence="3">
    <location>
        <begin position="506"/>
        <end position="525"/>
    </location>
</feature>
<feature type="region of interest" description="Disordered" evidence="3">
    <location>
        <begin position="810"/>
        <end position="835"/>
    </location>
</feature>
<keyword evidence="2" id="KW-0677">Repeat</keyword>
<feature type="compositionally biased region" description="Polar residues" evidence="3">
    <location>
        <begin position="659"/>
        <end position="668"/>
    </location>
</feature>
<dbReference type="InterPro" id="IPR001611">
    <property type="entry name" value="Leu-rich_rpt"/>
</dbReference>
<feature type="compositionally biased region" description="Basic and acidic residues" evidence="3">
    <location>
        <begin position="1210"/>
        <end position="1220"/>
    </location>
</feature>
<comment type="caution">
    <text evidence="4">The sequence shown here is derived from an EMBL/GenBank/DDBJ whole genome shotgun (WGS) entry which is preliminary data.</text>
</comment>
<evidence type="ECO:0000256" key="2">
    <source>
        <dbReference type="ARBA" id="ARBA00022737"/>
    </source>
</evidence>